<comment type="caution">
    <text evidence="2">The sequence shown here is derived from an EMBL/GenBank/DDBJ whole genome shotgun (WGS) entry which is preliminary data.</text>
</comment>
<feature type="domain" description="N-acetyltransferase" evidence="1">
    <location>
        <begin position="9"/>
        <end position="173"/>
    </location>
</feature>
<protein>
    <submittedName>
        <fullName evidence="2">Ribosomal-protein-amino-adic N-acetyltransferase</fullName>
    </submittedName>
</protein>
<reference evidence="2 3" key="1">
    <citation type="journal article" date="2012" name="J. Bacteriol.">
        <title>Genome Sequence of the Halotolerant Bacterium Imtechella halotolerans K1T.</title>
        <authorList>
            <person name="Kumar S."/>
            <person name="Vikram S."/>
            <person name="Subramanian S."/>
            <person name="Raghava G.P."/>
            <person name="Pinnaka A.K."/>
        </authorList>
    </citation>
    <scope>NUCLEOTIDE SEQUENCE [LARGE SCALE GENOMIC DNA]</scope>
    <source>
        <strain evidence="2 3">K1</strain>
    </source>
</reference>
<dbReference type="InterPro" id="IPR000182">
    <property type="entry name" value="GNAT_dom"/>
</dbReference>
<dbReference type="Gene3D" id="3.40.630.30">
    <property type="match status" value="1"/>
</dbReference>
<dbReference type="EMBL" id="AJJU01000006">
    <property type="protein sequence ID" value="EID75208.1"/>
    <property type="molecule type" value="Genomic_DNA"/>
</dbReference>
<dbReference type="RefSeq" id="WP_008238687.1">
    <property type="nucleotide sequence ID" value="NZ_AJJU01000006.1"/>
</dbReference>
<dbReference type="eggNOG" id="COG1670">
    <property type="taxonomic scope" value="Bacteria"/>
</dbReference>
<gene>
    <name evidence="2" type="ORF">W5A_06550</name>
</gene>
<proteinExistence type="predicted"/>
<accession>I0WFP2</accession>
<dbReference type="PANTHER" id="PTHR43415">
    <property type="entry name" value="SPERMIDINE N(1)-ACETYLTRANSFERASE"/>
    <property type="match status" value="1"/>
</dbReference>
<dbReference type="PROSITE" id="PS51186">
    <property type="entry name" value="GNAT"/>
    <property type="match status" value="1"/>
</dbReference>
<sequence length="173" mass="20089">MVTLKGKQLFLRALEPEDIDFLYKLENDETIWQVSETQTPYSRYVLKQYLKNSYKDIYEVKQLRLAIVSHTHGLVGLIDLYDFDPKHKRAGVGIVVDTVHHSKGIGTEALELLCEFAFTHLQVHQLFAHITPDNNPSIRLFTRVGFLHTGTRKEWLFQNGTFMDELIFQKIAP</sequence>
<dbReference type="InterPro" id="IPR016181">
    <property type="entry name" value="Acyl_CoA_acyltransferase"/>
</dbReference>
<organism evidence="2 3">
    <name type="scientific">Imtechella halotolerans K1</name>
    <dbReference type="NCBI Taxonomy" id="946077"/>
    <lineage>
        <taxon>Bacteria</taxon>
        <taxon>Pseudomonadati</taxon>
        <taxon>Bacteroidota</taxon>
        <taxon>Flavobacteriia</taxon>
        <taxon>Flavobacteriales</taxon>
        <taxon>Flavobacteriaceae</taxon>
        <taxon>Imtechella</taxon>
    </lineage>
</organism>
<evidence type="ECO:0000259" key="1">
    <source>
        <dbReference type="PROSITE" id="PS51186"/>
    </source>
</evidence>
<keyword evidence="2" id="KW-0808">Transferase</keyword>
<name>I0WFP2_9FLAO</name>
<dbReference type="SUPFAM" id="SSF55729">
    <property type="entry name" value="Acyl-CoA N-acyltransferases (Nat)"/>
    <property type="match status" value="1"/>
</dbReference>
<dbReference type="AlphaFoldDB" id="I0WFP2"/>
<evidence type="ECO:0000313" key="3">
    <source>
        <dbReference type="Proteomes" id="UP000005938"/>
    </source>
</evidence>
<dbReference type="PANTHER" id="PTHR43415:SF3">
    <property type="entry name" value="GNAT-FAMILY ACETYLTRANSFERASE"/>
    <property type="match status" value="1"/>
</dbReference>
<dbReference type="STRING" id="946077.W5A_06550"/>
<dbReference type="Pfam" id="PF13302">
    <property type="entry name" value="Acetyltransf_3"/>
    <property type="match status" value="1"/>
</dbReference>
<dbReference type="GO" id="GO:0016747">
    <property type="term" value="F:acyltransferase activity, transferring groups other than amino-acyl groups"/>
    <property type="evidence" value="ECO:0007669"/>
    <property type="project" value="InterPro"/>
</dbReference>
<dbReference type="OrthoDB" id="893030at2"/>
<keyword evidence="3" id="KW-1185">Reference proteome</keyword>
<dbReference type="CDD" id="cd04301">
    <property type="entry name" value="NAT_SF"/>
    <property type="match status" value="1"/>
</dbReference>
<dbReference type="PATRIC" id="fig|946077.3.peg.1327"/>
<evidence type="ECO:0000313" key="2">
    <source>
        <dbReference type="EMBL" id="EID75208.1"/>
    </source>
</evidence>
<dbReference type="Proteomes" id="UP000005938">
    <property type="component" value="Unassembled WGS sequence"/>
</dbReference>